<dbReference type="InterPro" id="IPR009081">
    <property type="entry name" value="PP-bd_ACP"/>
</dbReference>
<feature type="region of interest" description="N-terminal hotdog fold" evidence="7">
    <location>
        <begin position="2054"/>
        <end position="2179"/>
    </location>
</feature>
<dbReference type="InterPro" id="IPR004432">
    <property type="entry name" value="Omega_3_polyunsat_FA_synth"/>
</dbReference>
<dbReference type="GO" id="GO:0004315">
    <property type="term" value="F:3-oxoacyl-[acyl-carrier-protein] synthase activity"/>
    <property type="evidence" value="ECO:0007669"/>
    <property type="project" value="InterPro"/>
</dbReference>
<evidence type="ECO:0000256" key="3">
    <source>
        <dbReference type="ARBA" id="ARBA00022553"/>
    </source>
</evidence>
<dbReference type="GO" id="GO:0006633">
    <property type="term" value="P:fatty acid biosynthetic process"/>
    <property type="evidence" value="ECO:0007669"/>
    <property type="project" value="InterPro"/>
</dbReference>
<dbReference type="OrthoDB" id="9778690at2"/>
<dbReference type="InterPro" id="IPR057326">
    <property type="entry name" value="KR_dom"/>
</dbReference>
<dbReference type="SMART" id="SM00825">
    <property type="entry name" value="PKS_KS"/>
    <property type="match status" value="1"/>
</dbReference>
<dbReference type="SMART" id="SM00822">
    <property type="entry name" value="PKS_KR"/>
    <property type="match status" value="1"/>
</dbReference>
<evidence type="ECO:0000313" key="13">
    <source>
        <dbReference type="Proteomes" id="UP000305929"/>
    </source>
</evidence>
<evidence type="ECO:0000259" key="10">
    <source>
        <dbReference type="PROSITE" id="PS52004"/>
    </source>
</evidence>
<dbReference type="Proteomes" id="UP000305929">
    <property type="component" value="Unassembled WGS sequence"/>
</dbReference>
<comment type="pathway">
    <text evidence="1">Antibiotic biosynthesis.</text>
</comment>
<dbReference type="Pfam" id="PF16197">
    <property type="entry name" value="KAsynt_C_assoc"/>
    <property type="match status" value="1"/>
</dbReference>
<dbReference type="PANTHER" id="PTHR43074">
    <property type="entry name" value="OMEGA-3 POLYUNSATURATED FATTY ACID SYNTHASE PFAB-RELATED"/>
    <property type="match status" value="1"/>
</dbReference>
<dbReference type="InterPro" id="IPR014030">
    <property type="entry name" value="Ketoacyl_synth_N"/>
</dbReference>
<dbReference type="SUPFAM" id="SSF52151">
    <property type="entry name" value="FabD/lysophospholipase-like"/>
    <property type="match status" value="1"/>
</dbReference>
<feature type="compositionally biased region" description="Low complexity" evidence="8">
    <location>
        <begin position="1181"/>
        <end position="1214"/>
    </location>
</feature>
<evidence type="ECO:0000256" key="7">
    <source>
        <dbReference type="PROSITE-ProRule" id="PRU01363"/>
    </source>
</evidence>
<dbReference type="PROSITE" id="PS00606">
    <property type="entry name" value="KS3_1"/>
    <property type="match status" value="1"/>
</dbReference>
<evidence type="ECO:0000256" key="5">
    <source>
        <dbReference type="ARBA" id="ARBA00023194"/>
    </source>
</evidence>
<dbReference type="CDD" id="cd08953">
    <property type="entry name" value="KR_2_SDR_x"/>
    <property type="match status" value="1"/>
</dbReference>
<dbReference type="SUPFAM" id="SSF51735">
    <property type="entry name" value="NAD(P)-binding Rossmann-fold domains"/>
    <property type="match status" value="2"/>
</dbReference>
<feature type="active site" description="Proton donor; for dehydratase activity" evidence="7">
    <location>
        <position position="2252"/>
    </location>
</feature>
<dbReference type="InterPro" id="IPR016036">
    <property type="entry name" value="Malonyl_transacylase_ACP-bd"/>
</dbReference>
<feature type="domain" description="Carrier" evidence="9">
    <location>
        <begin position="1228"/>
        <end position="1308"/>
    </location>
</feature>
<feature type="region of interest" description="Disordered" evidence="8">
    <location>
        <begin position="1523"/>
        <end position="1545"/>
    </location>
</feature>
<dbReference type="PANTHER" id="PTHR43074:SF1">
    <property type="entry name" value="BETA-KETOACYL SYNTHASE FAMILY PROTEIN-RELATED"/>
    <property type="match status" value="1"/>
</dbReference>
<dbReference type="InterPro" id="IPR018201">
    <property type="entry name" value="Ketoacyl_synth_AS"/>
</dbReference>
<dbReference type="RefSeq" id="WP_137305271.1">
    <property type="nucleotide sequence ID" value="NZ_SZNQ01000001.1"/>
</dbReference>
<feature type="compositionally biased region" description="Low complexity" evidence="8">
    <location>
        <begin position="1523"/>
        <end position="1539"/>
    </location>
</feature>
<keyword evidence="13" id="KW-1185">Reference proteome</keyword>
<accession>A0A4U5WC96</accession>
<evidence type="ECO:0000256" key="4">
    <source>
        <dbReference type="ARBA" id="ARBA00022679"/>
    </source>
</evidence>
<dbReference type="InterPro" id="IPR049900">
    <property type="entry name" value="PKS_mFAS_DH"/>
</dbReference>
<dbReference type="InterPro" id="IPR013968">
    <property type="entry name" value="PKS_KR"/>
</dbReference>
<feature type="domain" description="PKS/mFAS DH" evidence="11">
    <location>
        <begin position="2054"/>
        <end position="2335"/>
    </location>
</feature>
<feature type="region of interest" description="Disordered" evidence="8">
    <location>
        <begin position="1020"/>
        <end position="1053"/>
    </location>
</feature>
<dbReference type="InterPro" id="IPR049551">
    <property type="entry name" value="PKS_DH_C"/>
</dbReference>
<feature type="compositionally biased region" description="Low complexity" evidence="8">
    <location>
        <begin position="955"/>
        <end position="979"/>
    </location>
</feature>
<dbReference type="Pfam" id="PF00698">
    <property type="entry name" value="Acyl_transf_1"/>
    <property type="match status" value="1"/>
</dbReference>
<dbReference type="NCBIfam" id="TIGR02813">
    <property type="entry name" value="omega_3_PfaA"/>
    <property type="match status" value="1"/>
</dbReference>
<dbReference type="SMART" id="SM00826">
    <property type="entry name" value="PKS_DH"/>
    <property type="match status" value="1"/>
</dbReference>
<dbReference type="PROSITE" id="PS50075">
    <property type="entry name" value="CARRIER"/>
    <property type="match status" value="3"/>
</dbReference>
<dbReference type="InterPro" id="IPR001227">
    <property type="entry name" value="Ac_transferase_dom_sf"/>
</dbReference>
<keyword evidence="6" id="KW-0012">Acyltransferase</keyword>
<dbReference type="InterPro" id="IPR049552">
    <property type="entry name" value="PKS_DH_N"/>
</dbReference>
<dbReference type="InterPro" id="IPR014031">
    <property type="entry name" value="Ketoacyl_synth_C"/>
</dbReference>
<feature type="region of interest" description="C-terminal hotdog fold" evidence="7">
    <location>
        <begin position="2191"/>
        <end position="2335"/>
    </location>
</feature>
<name>A0A4U5WC96_STRLS</name>
<dbReference type="Pfam" id="PF08659">
    <property type="entry name" value="KR"/>
    <property type="match status" value="1"/>
</dbReference>
<evidence type="ECO:0000313" key="12">
    <source>
        <dbReference type="EMBL" id="TKS99384.1"/>
    </source>
</evidence>
<dbReference type="InterPro" id="IPR032821">
    <property type="entry name" value="PKS_assoc"/>
</dbReference>
<dbReference type="InterPro" id="IPR042104">
    <property type="entry name" value="PKS_dehydratase_sf"/>
</dbReference>
<evidence type="ECO:0000256" key="1">
    <source>
        <dbReference type="ARBA" id="ARBA00004792"/>
    </source>
</evidence>
<organism evidence="12 13">
    <name type="scientific">Streptomyces lasalocidi</name>
    <name type="common">Streptomyces lasaliensis</name>
    <dbReference type="NCBI Taxonomy" id="324833"/>
    <lineage>
        <taxon>Bacteria</taxon>
        <taxon>Bacillati</taxon>
        <taxon>Actinomycetota</taxon>
        <taxon>Actinomycetes</taxon>
        <taxon>Kitasatosporales</taxon>
        <taxon>Streptomycetaceae</taxon>
        <taxon>Streptomyces</taxon>
    </lineage>
</organism>
<dbReference type="GO" id="GO:0017000">
    <property type="term" value="P:antibiotic biosynthetic process"/>
    <property type="evidence" value="ECO:0007669"/>
    <property type="project" value="UniProtKB-KW"/>
</dbReference>
<dbReference type="InterPro" id="IPR016035">
    <property type="entry name" value="Acyl_Trfase/lysoPLipase"/>
</dbReference>
<keyword evidence="3" id="KW-0597">Phosphoprotein</keyword>
<keyword evidence="2" id="KW-0596">Phosphopantetheine</keyword>
<evidence type="ECO:0000259" key="11">
    <source>
        <dbReference type="PROSITE" id="PS52019"/>
    </source>
</evidence>
<keyword evidence="5" id="KW-0045">Antibiotic biosynthesis</keyword>
<feature type="region of interest" description="Disordered" evidence="8">
    <location>
        <begin position="955"/>
        <end position="992"/>
    </location>
</feature>
<dbReference type="InterPro" id="IPR036736">
    <property type="entry name" value="ACP-like_sf"/>
</dbReference>
<feature type="active site" description="Proton acceptor; for dehydratase activity" evidence="7">
    <location>
        <position position="2086"/>
    </location>
</feature>
<evidence type="ECO:0000256" key="6">
    <source>
        <dbReference type="ARBA" id="ARBA00023315"/>
    </source>
</evidence>
<protein>
    <submittedName>
        <fullName evidence="12">SDR family NAD(P)-dependent oxidoreductase</fullName>
    </submittedName>
</protein>
<feature type="domain" description="Carrier" evidence="9">
    <location>
        <begin position="1441"/>
        <end position="1521"/>
    </location>
</feature>
<dbReference type="Gene3D" id="3.40.366.10">
    <property type="entry name" value="Malonyl-Coenzyme A Acyl Carrier Protein, domain 2"/>
    <property type="match status" value="1"/>
</dbReference>
<dbReference type="Pfam" id="PF00550">
    <property type="entry name" value="PP-binding"/>
    <property type="match status" value="3"/>
</dbReference>
<sequence>MNASHASDLDRRLARDPIAIVGLSALYPKSRDLREFWANVVSAADCIEDVPATHWDVSEHYDSDPSAPDKTYSKRGGFIPTVPFNPLEFGLPPNTLEVTDVLQLLSLVVARDLLKDAGADQDWYDASRTGVVLGVTGANQLTQPLSARLQTPVLKEVVRSCGLTERDAEEIAEKFKLAFAPWEENSFPGMLGNVVAGRIANRLDLGGTNMTIDAACASSLGAVKAAVSDLLERRADTMLVGGCDAENTIFMYLCFSKTPAFSKSGLIRPFDADADGTLIGEGIGMLALRRLSDAERDGNRIYAVLRGIGSSSDGRFKSIYAPRKEGQMTALRRAYEDADVSPDSIELFEAHGTGTAVGEATELSALSAVVSESGEEKQYAAVGSVKSQIGHTKAAAGAAGMIKLALALHHKLLPPTINVERPNPAIDWENSPFYVSSRTRPWIRDPRRPRRRAAVSSFGFGGTNFHVVLEEHGDGDDLRVMFPVSRVHLWHEPDVDALARAVEEGAAPRTTPAPAGHPRLALVARSEAELAELRALAVAQLRARPTADAWSHPKGIHFRAAAAPTGKVAALFAGQGSQYVEPGRTAVLALPPLRAAFDAANAAFGEDGLPLSRVAFPPPAFDEATRTAQEGALRRTEYAQPAIGALAAGHYRYLTELGFDADGFLGHSFGELAALWAAGALDDATYFALARARGAAMAPPAQSGFDPGAMAAVTASPERVEELLAGFAELVVCNRNAPDQIVVGGATDAVERFVAAAGEAGVRALRLPVSAAFHTPFVGHAVEAFGRAVADAEIREPRRPVYANSPGASYGSDVEANRRTLVGQLVEPVEFAERVEEMYAAGFRTFVEFGPKNVLTKLVDRILGEREHFAVRLDPGSEGDADLTLKRAVAELAVLGLPLATTDRYVAEPPAEEPVKGMTVPLNGINHVPEARRAAYRDALENGYRIERPAHLPAAAGSPAPVGASGPGTPALPGSGTPATVPPAPVAERPAPSVEVAVPAPAPAGTTAQPLVTAVVTQRPERAPAPAPAAHAASADVLESELVEDEQPTPAPDRLSSLIADHLALHDDYLHGQLASAQRMMGLLERADEQDRVDAVLPGVASVKEHGLAIGRTHLRANEILREMAALEIGALTEAAPVAPAVQEAPAAPAALPAPGTPVTPAVPAAPPAPVEQAAPIAPVAPATAAPAPSARPEAVTPQSPSAPVSPAAPQGPSDGARPDNGTSVTGASADEVAAALLDVVSQKTGYPAEMLDLGMDVEADLGIDSIKRVEIMGVLQEQFPSPTPVGPEQLGELRTLGEIVDFVLSLGGSTARAPHAAAAPVTVGATATATAAPARAGFSTADVTSALLGIVAQKTGYPADMLDLGMDVEADLGIDSIKRVEIMGVLQEQFPSPTPVGPEQLAELRTLNEIVGFVLELGGSGPADAAHEPAATPAPATSTASPADVTAALLDIVAQKTGYPADMLDLAMDVEADLGIDSIKRVEIMGVLQEQFPSPTPVGPEQLAELRTLADIADFVTGLTTTPTNAPNTPAEPSTAAPAPAPSPIGRGHAGLVDLPLPDRLVDAYPQGATALVVDDGSEVAGATAARLAAAGWQVRALRLPGVPQRVEGATDLPLAGWGATELSSRLEELGDEKVHLAVVFAAADGLPWAEGTRRLAHTLLVAKHLVAPLTSAARAGHRAAFVTVTRLDGSFGLTGVEEDAVPAGGVGGLVKTLAVEAPELFCRAVDLAPGLGAAEAAELVLQEAQDAAPAPVQVGRDGRRRVALTPGAEAPAATGAALSADDLLVVTGGGRGITARCAAALARAHRPGLLLLGRTALGEEPAWAHGLTDVAALKAAAVAHLKASGEKPTPKRVEQLYGAVVGEREVRRTLAEIRAAGSEVAYLAVDITDAAATAAALAPYRERITGLVHGAGVLADQLIAAKKAAEIDRVFSVKLGGLRSVVAALEAGRLRHVVLFSSVAGFFGNRGQSDYAMANEVLNAWATSFKGRHPGAHVSSLNWGAWDSGMVSPQIKAVFEERGIALIPEDTGTRLFAEQFAPERSGDVVTVLGPTTPLSVREDTAPAAAAVLERDLHALAAEPLVADHVIGDAPVLPAAAALGWAAGAVERLTGRTVARVRDFTVHKGVVFDGGLEGARFRLAVDPTPDGAEADVRIVSEGADGTVRPHYAARVQWGAAAEGTVQVSGLPALGGGRDARGLYEDGTLFHGPSLRGLRRVLESAESRLVVECALTEHRPQGGALASERYAPGTADLLLQAALVWMRQHRDTASLPMGVADVELFEALPDGEPFLVVAEPVSVNGTGATLTVTACAADGRVLARFSGVSLVSTPQLAAKFAGR</sequence>
<dbReference type="Pfam" id="PF21089">
    <property type="entry name" value="PKS_DH_N"/>
    <property type="match status" value="1"/>
</dbReference>
<dbReference type="PROSITE" id="PS52019">
    <property type="entry name" value="PKS_MFAS_DH"/>
    <property type="match status" value="1"/>
</dbReference>
<evidence type="ECO:0000256" key="2">
    <source>
        <dbReference type="ARBA" id="ARBA00022450"/>
    </source>
</evidence>
<keyword evidence="4" id="KW-0808">Transferase</keyword>
<dbReference type="Gene3D" id="3.10.129.110">
    <property type="entry name" value="Polyketide synthase dehydratase"/>
    <property type="match status" value="1"/>
</dbReference>
<gene>
    <name evidence="12" type="ORF">E4U91_04120</name>
</gene>
<evidence type="ECO:0000259" key="9">
    <source>
        <dbReference type="PROSITE" id="PS50075"/>
    </source>
</evidence>
<feature type="domain" description="Ketosynthase family 3 (KS3)" evidence="10">
    <location>
        <begin position="15"/>
        <end position="471"/>
    </location>
</feature>
<dbReference type="Gene3D" id="3.40.47.10">
    <property type="match status" value="1"/>
</dbReference>
<dbReference type="Gene3D" id="1.10.1200.10">
    <property type="entry name" value="ACP-like"/>
    <property type="match status" value="3"/>
</dbReference>
<feature type="compositionally biased region" description="Acidic residues" evidence="8">
    <location>
        <begin position="1038"/>
        <end position="1047"/>
    </location>
</feature>
<dbReference type="SUPFAM" id="SSF53901">
    <property type="entry name" value="Thiolase-like"/>
    <property type="match status" value="1"/>
</dbReference>
<dbReference type="EMBL" id="SZNQ01000001">
    <property type="protein sequence ID" value="TKS99384.1"/>
    <property type="molecule type" value="Genomic_DNA"/>
</dbReference>
<evidence type="ECO:0000256" key="8">
    <source>
        <dbReference type="SAM" id="MobiDB-lite"/>
    </source>
</evidence>
<feature type="region of interest" description="Disordered" evidence="8">
    <location>
        <begin position="1181"/>
        <end position="1226"/>
    </location>
</feature>
<dbReference type="InterPro" id="IPR036291">
    <property type="entry name" value="NAD(P)-bd_dom_sf"/>
</dbReference>
<dbReference type="SUPFAM" id="SSF55048">
    <property type="entry name" value="Probable ACP-binding domain of malonyl-CoA ACP transacylase"/>
    <property type="match status" value="1"/>
</dbReference>
<dbReference type="Pfam" id="PF00109">
    <property type="entry name" value="ketoacyl-synt"/>
    <property type="match status" value="1"/>
</dbReference>
<dbReference type="InterPro" id="IPR052568">
    <property type="entry name" value="PKS-FAS_Synthase"/>
</dbReference>
<dbReference type="InterPro" id="IPR020841">
    <property type="entry name" value="PKS_Beta-ketoAc_synthase_dom"/>
</dbReference>
<dbReference type="InterPro" id="IPR016039">
    <property type="entry name" value="Thiolase-like"/>
</dbReference>
<dbReference type="CDD" id="cd00833">
    <property type="entry name" value="PKS"/>
    <property type="match status" value="1"/>
</dbReference>
<dbReference type="Pfam" id="PF14765">
    <property type="entry name" value="PS-DH"/>
    <property type="match status" value="1"/>
</dbReference>
<dbReference type="SUPFAM" id="SSF47336">
    <property type="entry name" value="ACP-like"/>
    <property type="match status" value="3"/>
</dbReference>
<comment type="caution">
    <text evidence="12">The sequence shown here is derived from an EMBL/GenBank/DDBJ whole genome shotgun (WGS) entry which is preliminary data.</text>
</comment>
<reference evidence="12 13" key="1">
    <citation type="submission" date="2019-04" db="EMBL/GenBank/DDBJ databases">
        <title>Streptomyces lasaliensis sp. nov., an Actinomycete isolated from soil which produces the polyether antibiotic lasalocid.</title>
        <authorList>
            <person name="Erwin G."/>
            <person name="Haber C."/>
        </authorList>
    </citation>
    <scope>NUCLEOTIDE SEQUENCE [LARGE SCALE GENOMIC DNA]</scope>
    <source>
        <strain evidence="12 13">X-537</strain>
    </source>
</reference>
<dbReference type="InterPro" id="IPR014043">
    <property type="entry name" value="Acyl_transferase_dom"/>
</dbReference>
<dbReference type="InterPro" id="IPR020807">
    <property type="entry name" value="PKS_DH"/>
</dbReference>
<proteinExistence type="predicted"/>
<dbReference type="PROSITE" id="PS52004">
    <property type="entry name" value="KS3_2"/>
    <property type="match status" value="1"/>
</dbReference>
<feature type="domain" description="Carrier" evidence="9">
    <location>
        <begin position="1339"/>
        <end position="1419"/>
    </location>
</feature>
<dbReference type="SMART" id="SM00827">
    <property type="entry name" value="PKS_AT"/>
    <property type="match status" value="1"/>
</dbReference>
<dbReference type="Gene3D" id="3.30.70.250">
    <property type="entry name" value="Malonyl-CoA ACP transacylase, ACP-binding"/>
    <property type="match status" value="1"/>
</dbReference>
<dbReference type="Pfam" id="PF02801">
    <property type="entry name" value="Ketoacyl-synt_C"/>
    <property type="match status" value="1"/>
</dbReference>
<dbReference type="Gene3D" id="3.40.50.720">
    <property type="entry name" value="NAD(P)-binding Rossmann-like Domain"/>
    <property type="match status" value="1"/>
</dbReference>